<dbReference type="OrthoDB" id="6293260at2"/>
<name>A0A1L3JE41_9SPHN</name>
<dbReference type="PANTHER" id="PTHR43792">
    <property type="entry name" value="GNAT FAMILY, PUTATIVE (AFU_ORTHOLOGUE AFUA_3G00765)-RELATED-RELATED"/>
    <property type="match status" value="1"/>
</dbReference>
<accession>A0A1L3JE41</accession>
<gene>
    <name evidence="2" type="ORF">LPB140_12020</name>
</gene>
<dbReference type="InterPro" id="IPR016181">
    <property type="entry name" value="Acyl_CoA_acyltransferase"/>
</dbReference>
<dbReference type="KEGG" id="sphl:LPB140_12020"/>
<dbReference type="InterPro" id="IPR000182">
    <property type="entry name" value="GNAT_dom"/>
</dbReference>
<dbReference type="SUPFAM" id="SSF55729">
    <property type="entry name" value="Acyl-CoA N-acyltransferases (Nat)"/>
    <property type="match status" value="1"/>
</dbReference>
<keyword evidence="2" id="KW-0808">Transferase</keyword>
<proteinExistence type="predicted"/>
<dbReference type="RefSeq" id="WP_072560047.1">
    <property type="nucleotide sequence ID" value="NZ_CP018154.1"/>
</dbReference>
<dbReference type="STRING" id="1913578.LPB140_12020"/>
<dbReference type="Gene3D" id="3.40.630.30">
    <property type="match status" value="1"/>
</dbReference>
<evidence type="ECO:0000259" key="1">
    <source>
        <dbReference type="PROSITE" id="PS51186"/>
    </source>
</evidence>
<dbReference type="AlphaFoldDB" id="A0A1L3JE41"/>
<reference evidence="2 3" key="1">
    <citation type="submission" date="2016-11" db="EMBL/GenBank/DDBJ databases">
        <title>Sphingorhabdus sp. LPB0140, isolated from marine environment.</title>
        <authorList>
            <person name="Kim E."/>
            <person name="Yi H."/>
        </authorList>
    </citation>
    <scope>NUCLEOTIDE SEQUENCE [LARGE SCALE GENOMIC DNA]</scope>
    <source>
        <strain evidence="2 3">LPB0140</strain>
    </source>
</reference>
<dbReference type="GO" id="GO:0016747">
    <property type="term" value="F:acyltransferase activity, transferring groups other than amino-acyl groups"/>
    <property type="evidence" value="ECO:0007669"/>
    <property type="project" value="InterPro"/>
</dbReference>
<dbReference type="InterPro" id="IPR051531">
    <property type="entry name" value="N-acetyltransferase"/>
</dbReference>
<protein>
    <submittedName>
        <fullName evidence="2">GNAT family N-acetyltransferase</fullName>
    </submittedName>
</protein>
<feature type="domain" description="N-acetyltransferase" evidence="1">
    <location>
        <begin position="13"/>
        <end position="174"/>
    </location>
</feature>
<keyword evidence="3" id="KW-1185">Reference proteome</keyword>
<dbReference type="EMBL" id="CP018154">
    <property type="protein sequence ID" value="APG63394.1"/>
    <property type="molecule type" value="Genomic_DNA"/>
</dbReference>
<dbReference type="Proteomes" id="UP000242561">
    <property type="component" value="Chromosome"/>
</dbReference>
<dbReference type="PANTHER" id="PTHR43792:SF1">
    <property type="entry name" value="N-ACETYLTRANSFERASE DOMAIN-CONTAINING PROTEIN"/>
    <property type="match status" value="1"/>
</dbReference>
<sequence>MTNIGPTLETNRLILRMPSKEDLPAFTKFCADAETTRFIGGVSHPSMAWRAWAAMIGGWHLNGFGYFSMIEKSTGQWIGRTGPWQPPQWPGTEIGWGIMRDAAGKGYAREAAIACIDWAIDILGWDDVIHTIDPENHASIALAERLGSKPRGPVIMPPPFHEKHIEIWGQTKAEWLVNKRAFT</sequence>
<organism evidence="2 3">
    <name type="scientific">Sphingorhabdus lutea</name>
    <dbReference type="NCBI Taxonomy" id="1913578"/>
    <lineage>
        <taxon>Bacteria</taxon>
        <taxon>Pseudomonadati</taxon>
        <taxon>Pseudomonadota</taxon>
        <taxon>Alphaproteobacteria</taxon>
        <taxon>Sphingomonadales</taxon>
        <taxon>Sphingomonadaceae</taxon>
        <taxon>Sphingorhabdus</taxon>
    </lineage>
</organism>
<dbReference type="Pfam" id="PF13302">
    <property type="entry name" value="Acetyltransf_3"/>
    <property type="match status" value="1"/>
</dbReference>
<evidence type="ECO:0000313" key="2">
    <source>
        <dbReference type="EMBL" id="APG63394.1"/>
    </source>
</evidence>
<evidence type="ECO:0000313" key="3">
    <source>
        <dbReference type="Proteomes" id="UP000242561"/>
    </source>
</evidence>
<dbReference type="PROSITE" id="PS51186">
    <property type="entry name" value="GNAT"/>
    <property type="match status" value="1"/>
</dbReference>